<dbReference type="Gene3D" id="3.40.50.300">
    <property type="entry name" value="P-loop containing nucleotide triphosphate hydrolases"/>
    <property type="match status" value="1"/>
</dbReference>
<dbReference type="Proteomes" id="UP000479526">
    <property type="component" value="Unassembled WGS sequence"/>
</dbReference>
<comment type="caution">
    <text evidence="3">The sequence shown here is derived from an EMBL/GenBank/DDBJ whole genome shotgun (WGS) entry which is preliminary data.</text>
</comment>
<proteinExistence type="predicted"/>
<evidence type="ECO:0000259" key="2">
    <source>
        <dbReference type="Pfam" id="PF25000"/>
    </source>
</evidence>
<dbReference type="InterPro" id="IPR056681">
    <property type="entry name" value="DUF7779"/>
</dbReference>
<dbReference type="PANTHER" id="PTHR46082">
    <property type="entry name" value="ATP/GTP-BINDING PROTEIN-RELATED"/>
    <property type="match status" value="1"/>
</dbReference>
<organism evidence="3 4">
    <name type="scientific">Herbidospora solisilvae</name>
    <dbReference type="NCBI Taxonomy" id="2696284"/>
    <lineage>
        <taxon>Bacteria</taxon>
        <taxon>Bacillati</taxon>
        <taxon>Actinomycetota</taxon>
        <taxon>Actinomycetes</taxon>
        <taxon>Streptosporangiales</taxon>
        <taxon>Streptosporangiaceae</taxon>
        <taxon>Herbidospora</taxon>
    </lineage>
</organism>
<dbReference type="EMBL" id="WXEW01000001">
    <property type="protein sequence ID" value="NAS20085.1"/>
    <property type="molecule type" value="Genomic_DNA"/>
</dbReference>
<dbReference type="SUPFAM" id="SSF52540">
    <property type="entry name" value="P-loop containing nucleoside triphosphate hydrolases"/>
    <property type="match status" value="1"/>
</dbReference>
<dbReference type="AlphaFoldDB" id="A0A7C9IZT6"/>
<evidence type="ECO:0000313" key="4">
    <source>
        <dbReference type="Proteomes" id="UP000479526"/>
    </source>
</evidence>
<dbReference type="Pfam" id="PF25000">
    <property type="entry name" value="DUF7779"/>
    <property type="match status" value="1"/>
</dbReference>
<dbReference type="NCBIfam" id="NF040586">
    <property type="entry name" value="FxSxx_TPR"/>
    <property type="match status" value="1"/>
</dbReference>
<dbReference type="SUPFAM" id="SSF48452">
    <property type="entry name" value="TPR-like"/>
    <property type="match status" value="3"/>
</dbReference>
<dbReference type="PANTHER" id="PTHR46082:SF6">
    <property type="entry name" value="AAA+ ATPASE DOMAIN-CONTAINING PROTEIN-RELATED"/>
    <property type="match status" value="1"/>
</dbReference>
<evidence type="ECO:0000259" key="1">
    <source>
        <dbReference type="Pfam" id="PF00931"/>
    </source>
</evidence>
<accession>A0A7C9IZT6</accession>
<dbReference type="Pfam" id="PF00931">
    <property type="entry name" value="NB-ARC"/>
    <property type="match status" value="1"/>
</dbReference>
<sequence length="793" mass="85148">MPAAADCFQDREIAERLRRAAAAEGTVVLCQVLAGMGGVGKTQLAAAYARDARERGVRVLVWAGASSRAEIIAAYAEAAVKLGVGEREDPERAAREFLIWADTTTIPWLIVLDDLHDPADLRGLWPPASVSGTAVVTTRRRDAALAGPHRHLVHVGIYNLEEARAYLRAKLGALAGDQTGDQADQPAAEEVRELDALAEELGRLPLALAQAAAFMIDQEIGCARYRHLLAGKLLAHTVPETGGLPDDHQRIIAATWDLSIEQADRARPAGLARPLLNLVSVLDPNGIPATVLTSPPARHYLAAYLSAPPLDTTETGPEADLDVEVERVDQALRVLHRFSLIDHDRGALHREVRVHQLIQRATRENIATQPDLGPELFAELAHTAADALLAAWPDAERDQIGTVLRANTTTLETSTGTALWEGGGEKTSHEAHPVLSRAATSLGESGQVSAAIAEYTRLHATATRLLRPDHPDTLTTRHHLARWLGEAGDVAGAATAYQELHTDRLRVLGPDHPDTLTTRGNLARWLGQAGDVAGAATAFQDLLTDFLRVLGPDHPDTLTTRGNLAYWLGQAGDVAGASTAYQDLLTDYLRVLGPDHPDTLTTRGNLAYWLGEAGDVAGAATAFQDLLTDVLRVLGPDHPDTLTTRGNLARWLGQAGDVAGAATAFQDLLTDVLRVLGPDHPHTLTTRGNLANWLGQAGDVAGASTAYQDLLTDYLRVLGPDHPHTLTTRHNLAYWLGQAGDVAGAATAFQDLLTDVLRVLGPDHPDTLTTRHNLAYWARRRQEEVDDLSGEGS</sequence>
<dbReference type="InterPro" id="IPR011990">
    <property type="entry name" value="TPR-like_helical_dom_sf"/>
</dbReference>
<gene>
    <name evidence="3" type="ORF">GT755_00110</name>
</gene>
<feature type="domain" description="NB-ARC" evidence="1">
    <location>
        <begin position="32"/>
        <end position="144"/>
    </location>
</feature>
<evidence type="ECO:0000313" key="3">
    <source>
        <dbReference type="EMBL" id="NAS20085.1"/>
    </source>
</evidence>
<dbReference type="InterPro" id="IPR027417">
    <property type="entry name" value="P-loop_NTPase"/>
</dbReference>
<feature type="domain" description="DUF7779" evidence="2">
    <location>
        <begin position="272"/>
        <end position="368"/>
    </location>
</feature>
<dbReference type="InterPro" id="IPR002182">
    <property type="entry name" value="NB-ARC"/>
</dbReference>
<keyword evidence="4" id="KW-1185">Reference proteome</keyword>
<protein>
    <submittedName>
        <fullName evidence="3">Tetratricopeptide repeat protein</fullName>
    </submittedName>
</protein>
<name>A0A7C9IZT6_9ACTN</name>
<dbReference type="Gene3D" id="1.25.40.10">
    <property type="entry name" value="Tetratricopeptide repeat domain"/>
    <property type="match status" value="2"/>
</dbReference>
<dbReference type="InterPro" id="IPR053137">
    <property type="entry name" value="NLR-like"/>
</dbReference>
<reference evidence="3 4" key="1">
    <citation type="submission" date="2020-01" db="EMBL/GenBank/DDBJ databases">
        <title>Herbidospora sp. NEAU-GS84 nov., a novel actinomycete isolated from soil.</title>
        <authorList>
            <person name="Han L."/>
        </authorList>
    </citation>
    <scope>NUCLEOTIDE SEQUENCE [LARGE SCALE GENOMIC DNA]</scope>
    <source>
        <strain evidence="3 4">NEAU-GS84</strain>
    </source>
</reference>
<dbReference type="Pfam" id="PF13374">
    <property type="entry name" value="TPR_10"/>
    <property type="match status" value="7"/>
</dbReference>